<evidence type="ECO:0000259" key="5">
    <source>
        <dbReference type="PROSITE" id="PS51007"/>
    </source>
</evidence>
<dbReference type="EMBL" id="CP022541">
    <property type="protein sequence ID" value="ASP23435.1"/>
    <property type="molecule type" value="Genomic_DNA"/>
</dbReference>
<evidence type="ECO:0000256" key="2">
    <source>
        <dbReference type="ARBA" id="ARBA00022723"/>
    </source>
</evidence>
<organism evidence="6 7">
    <name type="scientific">Antarctobacter heliothermus</name>
    <dbReference type="NCBI Taxonomy" id="74033"/>
    <lineage>
        <taxon>Bacteria</taxon>
        <taxon>Pseudomonadati</taxon>
        <taxon>Pseudomonadota</taxon>
        <taxon>Alphaproteobacteria</taxon>
        <taxon>Rhodobacterales</taxon>
        <taxon>Roseobacteraceae</taxon>
        <taxon>Antarctobacter</taxon>
    </lineage>
</organism>
<accession>A0A222EB68</accession>
<reference evidence="6 7" key="1">
    <citation type="submission" date="2017-07" db="EMBL/GenBank/DDBJ databases">
        <title>Genome Sequence of Antarctobacter heliothermus Strain SMS3 Isolated from a culture of the Diatom Skeletonema marinoi.</title>
        <authorList>
            <person name="Topel M."/>
            <person name="Pinder M.I.M."/>
            <person name="Johansson O.N."/>
            <person name="Kourtchenko O."/>
            <person name="Godhe A."/>
            <person name="Clarke A.K."/>
        </authorList>
    </citation>
    <scope>NUCLEOTIDE SEQUENCE [LARGE SCALE GENOMIC DNA]</scope>
    <source>
        <strain evidence="6 7">SMS3</strain>
        <plasmid evidence="7">Plasmid psms3-1</plasmid>
    </source>
</reference>
<dbReference type="Gene3D" id="1.10.760.10">
    <property type="entry name" value="Cytochrome c-like domain"/>
    <property type="match status" value="1"/>
</dbReference>
<feature type="domain" description="Cytochrome c" evidence="5">
    <location>
        <begin position="185"/>
        <end position="295"/>
    </location>
</feature>
<keyword evidence="7" id="KW-1185">Reference proteome</keyword>
<gene>
    <name evidence="6" type="primary">adhB</name>
    <name evidence="6" type="ORF">ANTHELSMS3_05052</name>
</gene>
<dbReference type="InterPro" id="IPR051459">
    <property type="entry name" value="Cytochrome_c-type_DH"/>
</dbReference>
<dbReference type="InterPro" id="IPR009056">
    <property type="entry name" value="Cyt_c-like_dom"/>
</dbReference>
<protein>
    <submittedName>
        <fullName evidence="6">Alcohol dehydrogenase cytochrome c subunit</fullName>
    </submittedName>
</protein>
<dbReference type="GO" id="GO:0046872">
    <property type="term" value="F:metal ion binding"/>
    <property type="evidence" value="ECO:0007669"/>
    <property type="project" value="UniProtKB-KW"/>
</dbReference>
<evidence type="ECO:0000256" key="3">
    <source>
        <dbReference type="ARBA" id="ARBA00023004"/>
    </source>
</evidence>
<dbReference type="InterPro" id="IPR036909">
    <property type="entry name" value="Cyt_c-like_dom_sf"/>
</dbReference>
<dbReference type="SUPFAM" id="SSF46626">
    <property type="entry name" value="Cytochrome c"/>
    <property type="match status" value="2"/>
</dbReference>
<dbReference type="GO" id="GO:0009055">
    <property type="term" value="F:electron transfer activity"/>
    <property type="evidence" value="ECO:0007669"/>
    <property type="project" value="InterPro"/>
</dbReference>
<keyword evidence="1 4" id="KW-0349">Heme</keyword>
<geneLocation type="plasmid" evidence="7">
    <name>psms3-1</name>
</geneLocation>
<evidence type="ECO:0000313" key="7">
    <source>
        <dbReference type="Proteomes" id="UP000203589"/>
    </source>
</evidence>
<keyword evidence="3 4" id="KW-0408">Iron</keyword>
<dbReference type="RefSeq" id="WP_094037514.1">
    <property type="nucleotide sequence ID" value="NZ_CP022541.1"/>
</dbReference>
<evidence type="ECO:0000313" key="6">
    <source>
        <dbReference type="EMBL" id="ASP23435.1"/>
    </source>
</evidence>
<evidence type="ECO:0000256" key="4">
    <source>
        <dbReference type="PROSITE-ProRule" id="PRU00433"/>
    </source>
</evidence>
<dbReference type="OrthoDB" id="9811281at2"/>
<dbReference type="PANTHER" id="PTHR35008:SF8">
    <property type="entry name" value="ALCOHOL DEHYDROGENASE CYTOCHROME C SUBUNIT"/>
    <property type="match status" value="1"/>
</dbReference>
<evidence type="ECO:0000256" key="1">
    <source>
        <dbReference type="ARBA" id="ARBA00022617"/>
    </source>
</evidence>
<dbReference type="KEGG" id="aht:ANTHELSMS3_05052"/>
<keyword evidence="2 4" id="KW-0479">Metal-binding</keyword>
<dbReference type="Proteomes" id="UP000203589">
    <property type="component" value="Plasmid pSMS3-1"/>
</dbReference>
<keyword evidence="6" id="KW-0614">Plasmid</keyword>
<feature type="domain" description="Cytochrome c" evidence="5">
    <location>
        <begin position="38"/>
        <end position="143"/>
    </location>
</feature>
<dbReference type="PANTHER" id="PTHR35008">
    <property type="entry name" value="BLL4482 PROTEIN-RELATED"/>
    <property type="match status" value="1"/>
</dbReference>
<dbReference type="PROSITE" id="PS51007">
    <property type="entry name" value="CYTC"/>
    <property type="match status" value="2"/>
</dbReference>
<dbReference type="AlphaFoldDB" id="A0A222EB68"/>
<proteinExistence type="predicted"/>
<name>A0A222EB68_9RHOB</name>
<dbReference type="GO" id="GO:0020037">
    <property type="term" value="F:heme binding"/>
    <property type="evidence" value="ECO:0007669"/>
    <property type="project" value="InterPro"/>
</dbReference>
<sequence>MRRILWGAAVLGTVGAATLASLVVWPVGAAPGPIALSGDVDRGAYLARVSGCISCHSNFEAARAPLAGGAPLDTPFGTFHPPNLTTDPVSGLGTWTVEQFAKAVRQGVGPDGTPYYPAFPYAFYADFTDQDIADLWAAFQTVPPVADPAPAHTVGFPFDQRWGLKLWRAAFLHDPDTGPVDGRSDAWNRGRALVRGPAHCGACHTPRNLAGGRDLATRFAGNAALPGGSKAPSIQPQALEQGGWTVSALTYALETGLTPSGDAFGGSMAEVVRENTRFMTPEDRTAMAIYLLQGEVGGRTD</sequence>